<keyword evidence="1" id="KW-0547">Nucleotide-binding</keyword>
<proteinExistence type="predicted"/>
<dbReference type="Gene3D" id="3.40.50.300">
    <property type="entry name" value="P-loop containing nucleotide triphosphate hydrolases"/>
    <property type="match status" value="1"/>
</dbReference>
<name>A0ABT6WKS0_9ACTN</name>
<dbReference type="PANTHER" id="PTHR16305:SF35">
    <property type="entry name" value="TRANSCRIPTIONAL ACTIVATOR DOMAIN"/>
    <property type="match status" value="1"/>
</dbReference>
<comment type="caution">
    <text evidence="5">The sequence shown here is derived from an EMBL/GenBank/DDBJ whole genome shotgun (WGS) entry which is preliminary data.</text>
</comment>
<dbReference type="PANTHER" id="PTHR16305">
    <property type="entry name" value="TESTICULAR SOLUBLE ADENYLYL CYCLASE"/>
    <property type="match status" value="1"/>
</dbReference>
<organism evidence="5 6">
    <name type="scientific">Actinoplanes sandaracinus</name>
    <dbReference type="NCBI Taxonomy" id="3045177"/>
    <lineage>
        <taxon>Bacteria</taxon>
        <taxon>Bacillati</taxon>
        <taxon>Actinomycetota</taxon>
        <taxon>Actinomycetes</taxon>
        <taxon>Micromonosporales</taxon>
        <taxon>Micromonosporaceae</taxon>
        <taxon>Actinoplanes</taxon>
    </lineage>
</organism>
<feature type="region of interest" description="Disordered" evidence="3">
    <location>
        <begin position="289"/>
        <end position="311"/>
    </location>
</feature>
<evidence type="ECO:0000313" key="6">
    <source>
        <dbReference type="Proteomes" id="UP001241758"/>
    </source>
</evidence>
<dbReference type="SUPFAM" id="SSF52540">
    <property type="entry name" value="P-loop containing nucleoside triphosphate hydrolases"/>
    <property type="match status" value="1"/>
</dbReference>
<feature type="domain" description="AAA+ ATPase" evidence="4">
    <location>
        <begin position="77"/>
        <end position="279"/>
    </location>
</feature>
<keyword evidence="2 5" id="KW-0067">ATP-binding</keyword>
<evidence type="ECO:0000259" key="4">
    <source>
        <dbReference type="SMART" id="SM00382"/>
    </source>
</evidence>
<protein>
    <submittedName>
        <fullName evidence="5">ATP-binding protein</fullName>
    </submittedName>
</protein>
<dbReference type="GO" id="GO:0005524">
    <property type="term" value="F:ATP binding"/>
    <property type="evidence" value="ECO:0007669"/>
    <property type="project" value="UniProtKB-KW"/>
</dbReference>
<evidence type="ECO:0000256" key="3">
    <source>
        <dbReference type="SAM" id="MobiDB-lite"/>
    </source>
</evidence>
<dbReference type="InterPro" id="IPR041664">
    <property type="entry name" value="AAA_16"/>
</dbReference>
<sequence length="311" mass="32637">MAPRLGVVALLTCSFRPAAGAAYRPGNRVRHAGCPSARGSGADLKALRLRLGGPVLIGRGPEQAAVRDAVDDAADGAGGVLFLVGEAGIGKTRLAAEAVRSAGAAGHRVLRGRAASSTAQYRALREAFMPVLRRTGPPDDPGLRPYHAALARLLPEWRPDHPAPEPAGWRPSPAGPDDAPVVLAEGVLRLLVALAEDGHRDGGDGDDRTRSPACVVVLEDLHDADADTLAVIDYLVDHLGEEPVLVIATVRPGSNPGMGLVRAATRRRAATVLELGPLDHVLNWGRSTTARSANSPPNAWRFRPEACQPRL</sequence>
<dbReference type="RefSeq" id="WP_282761051.1">
    <property type="nucleotide sequence ID" value="NZ_JASCTH010000010.1"/>
</dbReference>
<dbReference type="InterPro" id="IPR027417">
    <property type="entry name" value="P-loop_NTPase"/>
</dbReference>
<evidence type="ECO:0000313" key="5">
    <source>
        <dbReference type="EMBL" id="MDI6100335.1"/>
    </source>
</evidence>
<dbReference type="Pfam" id="PF13191">
    <property type="entry name" value="AAA_16"/>
    <property type="match status" value="1"/>
</dbReference>
<keyword evidence="6" id="KW-1185">Reference proteome</keyword>
<accession>A0ABT6WKS0</accession>
<dbReference type="SMART" id="SM00382">
    <property type="entry name" value="AAA"/>
    <property type="match status" value="1"/>
</dbReference>
<evidence type="ECO:0000256" key="1">
    <source>
        <dbReference type="ARBA" id="ARBA00022741"/>
    </source>
</evidence>
<dbReference type="Proteomes" id="UP001241758">
    <property type="component" value="Unassembled WGS sequence"/>
</dbReference>
<dbReference type="InterPro" id="IPR003593">
    <property type="entry name" value="AAA+_ATPase"/>
</dbReference>
<dbReference type="EMBL" id="JASCTH010000010">
    <property type="protein sequence ID" value="MDI6100335.1"/>
    <property type="molecule type" value="Genomic_DNA"/>
</dbReference>
<evidence type="ECO:0000256" key="2">
    <source>
        <dbReference type="ARBA" id="ARBA00022840"/>
    </source>
</evidence>
<reference evidence="5 6" key="1">
    <citation type="submission" date="2023-05" db="EMBL/GenBank/DDBJ databases">
        <title>Actinoplanes sp. NEAU-A12 genome sequencing.</title>
        <authorList>
            <person name="Wang Z.-S."/>
        </authorList>
    </citation>
    <scope>NUCLEOTIDE SEQUENCE [LARGE SCALE GENOMIC DNA]</scope>
    <source>
        <strain evidence="5 6">NEAU-A12</strain>
    </source>
</reference>
<gene>
    <name evidence="5" type="ORF">QLQ12_17145</name>
</gene>